<dbReference type="CDD" id="cd02440">
    <property type="entry name" value="AdoMet_MTases"/>
    <property type="match status" value="1"/>
</dbReference>
<dbReference type="PANTHER" id="PTHR43861">
    <property type="entry name" value="TRANS-ACONITATE 2-METHYLTRANSFERASE-RELATED"/>
    <property type="match status" value="1"/>
</dbReference>
<evidence type="ECO:0000313" key="5">
    <source>
        <dbReference type="Proteomes" id="UP000616608"/>
    </source>
</evidence>
<dbReference type="RefSeq" id="WP_188615104.1">
    <property type="nucleotide sequence ID" value="NZ_BMJT01000007.1"/>
</dbReference>
<dbReference type="Proteomes" id="UP000616608">
    <property type="component" value="Unassembled WGS sequence"/>
</dbReference>
<accession>A0A917G7P5</accession>
<name>A0A917G7P5_9BACI</name>
<keyword evidence="1 4" id="KW-0489">Methyltransferase</keyword>
<dbReference type="GO" id="GO:0032259">
    <property type="term" value="P:methylation"/>
    <property type="evidence" value="ECO:0007669"/>
    <property type="project" value="UniProtKB-KW"/>
</dbReference>
<keyword evidence="5" id="KW-1185">Reference proteome</keyword>
<dbReference type="Pfam" id="PF13649">
    <property type="entry name" value="Methyltransf_25"/>
    <property type="match status" value="1"/>
</dbReference>
<reference evidence="4" key="2">
    <citation type="submission" date="2020-09" db="EMBL/GenBank/DDBJ databases">
        <authorList>
            <person name="Sun Q."/>
            <person name="Zhou Y."/>
        </authorList>
    </citation>
    <scope>NUCLEOTIDE SEQUENCE</scope>
    <source>
        <strain evidence="4">CGMCC 1.15760</strain>
    </source>
</reference>
<dbReference type="InterPro" id="IPR041698">
    <property type="entry name" value="Methyltransf_25"/>
</dbReference>
<evidence type="ECO:0000259" key="3">
    <source>
        <dbReference type="Pfam" id="PF13649"/>
    </source>
</evidence>
<dbReference type="EMBL" id="BMJT01000007">
    <property type="protein sequence ID" value="GGG26970.1"/>
    <property type="molecule type" value="Genomic_DNA"/>
</dbReference>
<comment type="caution">
    <text evidence="4">The sequence shown here is derived from an EMBL/GenBank/DDBJ whole genome shotgun (WGS) entry which is preliminary data.</text>
</comment>
<dbReference type="Gene3D" id="3.40.50.150">
    <property type="entry name" value="Vaccinia Virus protein VP39"/>
    <property type="match status" value="1"/>
</dbReference>
<organism evidence="4 5">
    <name type="scientific">Lysinibacillus alkalisoli</name>
    <dbReference type="NCBI Taxonomy" id="1911548"/>
    <lineage>
        <taxon>Bacteria</taxon>
        <taxon>Bacillati</taxon>
        <taxon>Bacillota</taxon>
        <taxon>Bacilli</taxon>
        <taxon>Bacillales</taxon>
        <taxon>Bacillaceae</taxon>
        <taxon>Lysinibacillus</taxon>
    </lineage>
</organism>
<gene>
    <name evidence="4" type="primary">yqeM</name>
    <name evidence="4" type="ORF">GCM10007425_21960</name>
</gene>
<dbReference type="PANTHER" id="PTHR43861:SF1">
    <property type="entry name" value="TRANS-ACONITATE 2-METHYLTRANSFERASE"/>
    <property type="match status" value="1"/>
</dbReference>
<sequence>MASYEQFAYVYDKLQADIPYDLYANWVMQFAPVATHPKLVDVGCGTGIMLQHFQQASYDVAGVDLSEDMLMLARERVPNIPLVCQSMAELEGFHDVDVVTIILDSLNYLQTVEEVKSTFLRVYESLKVGGQLFFDVHSLTKMQLFLASPFTYDDGDITYLWHTEEGDAPHSIIHDMTFFVAQDHVYKRFDETHYQRTYEPEQYVEWLHEVGFTTVDVTADFTFDLPDEKTERIFIRAVK</sequence>
<dbReference type="GO" id="GO:0008168">
    <property type="term" value="F:methyltransferase activity"/>
    <property type="evidence" value="ECO:0007669"/>
    <property type="project" value="UniProtKB-KW"/>
</dbReference>
<evidence type="ECO:0000313" key="4">
    <source>
        <dbReference type="EMBL" id="GGG26970.1"/>
    </source>
</evidence>
<reference evidence="4" key="1">
    <citation type="journal article" date="2014" name="Int. J. Syst. Evol. Microbiol.">
        <title>Complete genome sequence of Corynebacterium casei LMG S-19264T (=DSM 44701T), isolated from a smear-ripened cheese.</title>
        <authorList>
            <consortium name="US DOE Joint Genome Institute (JGI-PGF)"/>
            <person name="Walter F."/>
            <person name="Albersmeier A."/>
            <person name="Kalinowski J."/>
            <person name="Ruckert C."/>
        </authorList>
    </citation>
    <scope>NUCLEOTIDE SEQUENCE</scope>
    <source>
        <strain evidence="4">CGMCC 1.15760</strain>
    </source>
</reference>
<evidence type="ECO:0000256" key="2">
    <source>
        <dbReference type="ARBA" id="ARBA00022679"/>
    </source>
</evidence>
<evidence type="ECO:0000256" key="1">
    <source>
        <dbReference type="ARBA" id="ARBA00022603"/>
    </source>
</evidence>
<keyword evidence="2" id="KW-0808">Transferase</keyword>
<protein>
    <submittedName>
        <fullName evidence="4">Methyltransferase YqeM</fullName>
    </submittedName>
</protein>
<dbReference type="SUPFAM" id="SSF53335">
    <property type="entry name" value="S-adenosyl-L-methionine-dependent methyltransferases"/>
    <property type="match status" value="1"/>
</dbReference>
<dbReference type="InterPro" id="IPR029063">
    <property type="entry name" value="SAM-dependent_MTases_sf"/>
</dbReference>
<dbReference type="AlphaFoldDB" id="A0A917G7P5"/>
<dbReference type="Gene3D" id="2.20.25.110">
    <property type="entry name" value="S-adenosyl-L-methionine-dependent methyltransferases"/>
    <property type="match status" value="1"/>
</dbReference>
<proteinExistence type="predicted"/>
<feature type="domain" description="Methyltransferase" evidence="3">
    <location>
        <begin position="40"/>
        <end position="130"/>
    </location>
</feature>